<keyword evidence="2" id="KW-0723">Serine/threonine-protein kinase</keyword>
<proteinExistence type="predicted"/>
<evidence type="ECO:0000259" key="9">
    <source>
        <dbReference type="PROSITE" id="PS50011"/>
    </source>
</evidence>
<keyword evidence="5" id="KW-0418">Kinase</keyword>
<dbReference type="CDD" id="cd14014">
    <property type="entry name" value="STKc_PknB_like"/>
    <property type="match status" value="1"/>
</dbReference>
<dbReference type="AlphaFoldDB" id="A0A0V7ZRS5"/>
<dbReference type="OrthoDB" id="504485at2"/>
<protein>
    <recommendedName>
        <fullName evidence="1">non-specific serine/threonine protein kinase</fullName>
        <ecNumber evidence="1">2.7.11.1</ecNumber>
    </recommendedName>
</protein>
<evidence type="ECO:0000256" key="1">
    <source>
        <dbReference type="ARBA" id="ARBA00012513"/>
    </source>
</evidence>
<dbReference type="SUPFAM" id="SSF56112">
    <property type="entry name" value="Protein kinase-like (PK-like)"/>
    <property type="match status" value="1"/>
</dbReference>
<dbReference type="PANTHER" id="PTHR24363:SF0">
    <property type="entry name" value="SERINE_THREONINE KINASE LIKE DOMAIN CONTAINING 1"/>
    <property type="match status" value="1"/>
</dbReference>
<evidence type="ECO:0000256" key="8">
    <source>
        <dbReference type="ARBA" id="ARBA00048679"/>
    </source>
</evidence>
<evidence type="ECO:0000313" key="10">
    <source>
        <dbReference type="EMBL" id="KST67380.1"/>
    </source>
</evidence>
<gene>
    <name evidence="10" type="ORF">BC008_29740</name>
</gene>
<evidence type="ECO:0000256" key="4">
    <source>
        <dbReference type="ARBA" id="ARBA00022741"/>
    </source>
</evidence>
<dbReference type="GO" id="GO:0005524">
    <property type="term" value="F:ATP binding"/>
    <property type="evidence" value="ECO:0007669"/>
    <property type="project" value="UniProtKB-KW"/>
</dbReference>
<dbReference type="EMBL" id="LMTZ01000088">
    <property type="protein sequence ID" value="KST67380.1"/>
    <property type="molecule type" value="Genomic_DNA"/>
</dbReference>
<dbReference type="RefSeq" id="WP_058183679.1">
    <property type="nucleotide sequence ID" value="NZ_LMTZ01000088.1"/>
</dbReference>
<comment type="caution">
    <text evidence="10">The sequence shown here is derived from an EMBL/GenBank/DDBJ whole genome shotgun (WGS) entry which is preliminary data.</text>
</comment>
<keyword evidence="4" id="KW-0547">Nucleotide-binding</keyword>
<dbReference type="Proteomes" id="UP000053372">
    <property type="component" value="Unassembled WGS sequence"/>
</dbReference>
<dbReference type="GO" id="GO:0004674">
    <property type="term" value="F:protein serine/threonine kinase activity"/>
    <property type="evidence" value="ECO:0007669"/>
    <property type="project" value="UniProtKB-KW"/>
</dbReference>
<dbReference type="SMART" id="SM00220">
    <property type="entry name" value="S_TKc"/>
    <property type="match status" value="1"/>
</dbReference>
<evidence type="ECO:0000256" key="2">
    <source>
        <dbReference type="ARBA" id="ARBA00022527"/>
    </source>
</evidence>
<sequence length="405" mass="46616">MEYFNLEGNSKFFPDFSQQGYIVERKLGNNLNGGRATYQATDINTKQFVAIKQFQFAVNGNSWSDYEALESEIKFLQQLNHPSIPKYIDSFETESGFCLVQEYKNALSLAQPRYFKLEDIRKIAISILEILIYLQHHVPPIIHRDIKPENILVDDNLNVYLVDFGLAKIDGQSSTSHSIVKGTLGFMPPEQMFCRPLSAASDLYGLGMTLICLLTRTPSSLIGELIDDNHRVNVRSLLPNLNPRFISWLEKMVEPVSQDRYSNADEAFVALMNPKISDLSKVEIADRGDVLKPIGLFMLPISLSLISSMSNGFMSRCAPTLREREKIDLNRRIIIPPIPTERRYSNHIRYLDLRQRDLENTKFQNMREIIEIKSQNFKLRIVETEDINIPEDNFIEQINPYQSDK</sequence>
<dbReference type="PROSITE" id="PS00108">
    <property type="entry name" value="PROTEIN_KINASE_ST"/>
    <property type="match status" value="1"/>
</dbReference>
<evidence type="ECO:0000256" key="3">
    <source>
        <dbReference type="ARBA" id="ARBA00022679"/>
    </source>
</evidence>
<dbReference type="PROSITE" id="PS50011">
    <property type="entry name" value="PROTEIN_KINASE_DOM"/>
    <property type="match status" value="1"/>
</dbReference>
<dbReference type="Gene3D" id="1.10.510.10">
    <property type="entry name" value="Transferase(Phosphotransferase) domain 1"/>
    <property type="match status" value="1"/>
</dbReference>
<keyword evidence="3" id="KW-0808">Transferase</keyword>
<name>A0A0V7ZRS5_9CYAN</name>
<dbReference type="InterPro" id="IPR011009">
    <property type="entry name" value="Kinase-like_dom_sf"/>
</dbReference>
<dbReference type="InterPro" id="IPR000719">
    <property type="entry name" value="Prot_kinase_dom"/>
</dbReference>
<comment type="catalytic activity">
    <reaction evidence="8">
        <text>L-seryl-[protein] + ATP = O-phospho-L-seryl-[protein] + ADP + H(+)</text>
        <dbReference type="Rhea" id="RHEA:17989"/>
        <dbReference type="Rhea" id="RHEA-COMP:9863"/>
        <dbReference type="Rhea" id="RHEA-COMP:11604"/>
        <dbReference type="ChEBI" id="CHEBI:15378"/>
        <dbReference type="ChEBI" id="CHEBI:29999"/>
        <dbReference type="ChEBI" id="CHEBI:30616"/>
        <dbReference type="ChEBI" id="CHEBI:83421"/>
        <dbReference type="ChEBI" id="CHEBI:456216"/>
        <dbReference type="EC" id="2.7.11.1"/>
    </reaction>
</comment>
<reference evidence="10 11" key="1">
    <citation type="journal article" date="2015" name="Genome Announc.">
        <title>Draft Genome of the Euendolithic (true boring) Cyanobacterium Mastigocoleus testarum strain BC008.</title>
        <authorList>
            <person name="Guida B.S."/>
            <person name="Garcia-Pichel F."/>
        </authorList>
    </citation>
    <scope>NUCLEOTIDE SEQUENCE [LARGE SCALE GENOMIC DNA]</scope>
    <source>
        <strain evidence="10 11">BC008</strain>
    </source>
</reference>
<comment type="catalytic activity">
    <reaction evidence="7">
        <text>L-threonyl-[protein] + ATP = O-phospho-L-threonyl-[protein] + ADP + H(+)</text>
        <dbReference type="Rhea" id="RHEA:46608"/>
        <dbReference type="Rhea" id="RHEA-COMP:11060"/>
        <dbReference type="Rhea" id="RHEA-COMP:11605"/>
        <dbReference type="ChEBI" id="CHEBI:15378"/>
        <dbReference type="ChEBI" id="CHEBI:30013"/>
        <dbReference type="ChEBI" id="CHEBI:30616"/>
        <dbReference type="ChEBI" id="CHEBI:61977"/>
        <dbReference type="ChEBI" id="CHEBI:456216"/>
        <dbReference type="EC" id="2.7.11.1"/>
    </reaction>
</comment>
<dbReference type="PANTHER" id="PTHR24363">
    <property type="entry name" value="SERINE/THREONINE PROTEIN KINASE"/>
    <property type="match status" value="1"/>
</dbReference>
<organism evidence="10 11">
    <name type="scientific">Mastigocoleus testarum BC008</name>
    <dbReference type="NCBI Taxonomy" id="371196"/>
    <lineage>
        <taxon>Bacteria</taxon>
        <taxon>Bacillati</taxon>
        <taxon>Cyanobacteriota</taxon>
        <taxon>Cyanophyceae</taxon>
        <taxon>Nostocales</taxon>
        <taxon>Hapalosiphonaceae</taxon>
        <taxon>Mastigocoleus</taxon>
    </lineage>
</organism>
<accession>A0A0V7ZRS5</accession>
<evidence type="ECO:0000256" key="7">
    <source>
        <dbReference type="ARBA" id="ARBA00047899"/>
    </source>
</evidence>
<evidence type="ECO:0000313" key="11">
    <source>
        <dbReference type="Proteomes" id="UP000053372"/>
    </source>
</evidence>
<keyword evidence="11" id="KW-1185">Reference proteome</keyword>
<evidence type="ECO:0000256" key="6">
    <source>
        <dbReference type="ARBA" id="ARBA00022840"/>
    </source>
</evidence>
<dbReference type="EC" id="2.7.11.1" evidence="1"/>
<evidence type="ECO:0000256" key="5">
    <source>
        <dbReference type="ARBA" id="ARBA00022777"/>
    </source>
</evidence>
<dbReference type="Pfam" id="PF00069">
    <property type="entry name" value="Pkinase"/>
    <property type="match status" value="1"/>
</dbReference>
<keyword evidence="6" id="KW-0067">ATP-binding</keyword>
<dbReference type="InterPro" id="IPR008271">
    <property type="entry name" value="Ser/Thr_kinase_AS"/>
</dbReference>
<feature type="domain" description="Protein kinase" evidence="9">
    <location>
        <begin position="21"/>
        <end position="276"/>
    </location>
</feature>
<dbReference type="Gene3D" id="3.30.200.20">
    <property type="entry name" value="Phosphorylase Kinase, domain 1"/>
    <property type="match status" value="1"/>
</dbReference>